<proteinExistence type="predicted"/>
<protein>
    <recommendedName>
        <fullName evidence="3">HhH-GPD domain-containing protein</fullName>
    </recommendedName>
</protein>
<name>A0ABV7Z3K1_9BACT</name>
<comment type="caution">
    <text evidence="1">The sequence shown here is derived from an EMBL/GenBank/DDBJ whole genome shotgun (WGS) entry which is preliminary data.</text>
</comment>
<dbReference type="Pfam" id="PF21790">
    <property type="entry name" value="OGG"/>
    <property type="match status" value="1"/>
</dbReference>
<dbReference type="Proteomes" id="UP001595616">
    <property type="component" value="Unassembled WGS sequence"/>
</dbReference>
<evidence type="ECO:0000313" key="2">
    <source>
        <dbReference type="Proteomes" id="UP001595616"/>
    </source>
</evidence>
<dbReference type="RefSeq" id="WP_379839747.1">
    <property type="nucleotide sequence ID" value="NZ_JBHRYQ010000001.1"/>
</dbReference>
<reference evidence="2" key="1">
    <citation type="journal article" date="2019" name="Int. J. Syst. Evol. Microbiol.">
        <title>The Global Catalogue of Microorganisms (GCM) 10K type strain sequencing project: providing services to taxonomists for standard genome sequencing and annotation.</title>
        <authorList>
            <consortium name="The Broad Institute Genomics Platform"/>
            <consortium name="The Broad Institute Genome Sequencing Center for Infectious Disease"/>
            <person name="Wu L."/>
            <person name="Ma J."/>
        </authorList>
    </citation>
    <scope>NUCLEOTIDE SEQUENCE [LARGE SCALE GENOMIC DNA]</scope>
    <source>
        <strain evidence="2">CECT 7956</strain>
    </source>
</reference>
<dbReference type="EMBL" id="JBHRYQ010000001">
    <property type="protein sequence ID" value="MFC3812841.1"/>
    <property type="molecule type" value="Genomic_DNA"/>
</dbReference>
<dbReference type="InterPro" id="IPR048868">
    <property type="entry name" value="OGG-like_put"/>
</dbReference>
<organism evidence="1 2">
    <name type="scientific">Lacihabitans lacunae</name>
    <dbReference type="NCBI Taxonomy" id="1028214"/>
    <lineage>
        <taxon>Bacteria</taxon>
        <taxon>Pseudomonadati</taxon>
        <taxon>Bacteroidota</taxon>
        <taxon>Cytophagia</taxon>
        <taxon>Cytophagales</taxon>
        <taxon>Leadbetterellaceae</taxon>
        <taxon>Lacihabitans</taxon>
    </lineage>
</organism>
<sequence length="201" mass="23426">MKIDKLHILQKIQKEKIPFEVIKSAFWLKNEVYVKHFGANSIAINRDEIKRDFESGNKERGIIRTLAWGYPNAMRRFRPTMQNITLIAQLLKHKNELNLAELYFAFGALMQIEGIGPSTVTKLLFFNGNTFNKTPCLILDEKVINSIKVFADFELLRKDLNPYKVGIYINYLERMQEMATSFNITPEQLEVYLFDQNGKSI</sequence>
<evidence type="ECO:0008006" key="3">
    <source>
        <dbReference type="Google" id="ProtNLM"/>
    </source>
</evidence>
<accession>A0ABV7Z3K1</accession>
<gene>
    <name evidence="1" type="ORF">ACFOOI_19410</name>
</gene>
<evidence type="ECO:0000313" key="1">
    <source>
        <dbReference type="EMBL" id="MFC3812841.1"/>
    </source>
</evidence>
<keyword evidence="2" id="KW-1185">Reference proteome</keyword>